<sequence length="270" mass="30597">MDFIRPVEKREMGEAIAYEFLPKIGKPLLPSSLRNLGAMFAVVTYYTKNLSKVGTISDEAFRHSLDNHASLSKRYTILKRKVNLLEAELDDLNEYINRKTVVDLIQELALSPNNKKLPKKGEVNLATVDFYESSSSEESESDVANLEWSKRKTLFDFCTISLVQGENTVKDFYSKLEECNKSFSHSEEFLKCALLKGLSPKNKIKVLIGGLQVLALDEILEKLKHKEAVDQLISLNPNIHVKNFMDSVDIQAMMELAFHIANNQNSVLPQ</sequence>
<evidence type="ECO:0000256" key="1">
    <source>
        <dbReference type="SAM" id="Coils"/>
    </source>
</evidence>
<dbReference type="OrthoDB" id="2409084at2759"/>
<evidence type="ECO:0000313" key="3">
    <source>
        <dbReference type="Proteomes" id="UP000265703"/>
    </source>
</evidence>
<accession>A0A397SED0</accession>
<reference evidence="2 3" key="1">
    <citation type="submission" date="2018-06" db="EMBL/GenBank/DDBJ databases">
        <title>Comparative genomics reveals the genomic features of Rhizophagus irregularis, R. cerebriforme, R. diaphanum and Gigaspora rosea, and their symbiotic lifestyle signature.</title>
        <authorList>
            <person name="Morin E."/>
            <person name="San Clemente H."/>
            <person name="Chen E.C.H."/>
            <person name="De La Providencia I."/>
            <person name="Hainaut M."/>
            <person name="Kuo A."/>
            <person name="Kohler A."/>
            <person name="Murat C."/>
            <person name="Tang N."/>
            <person name="Roy S."/>
            <person name="Loubradou J."/>
            <person name="Henrissat B."/>
            <person name="Grigoriev I.V."/>
            <person name="Corradi N."/>
            <person name="Roux C."/>
            <person name="Martin F.M."/>
        </authorList>
    </citation>
    <scope>NUCLEOTIDE SEQUENCE [LARGE SCALE GENOMIC DNA]</scope>
    <source>
        <strain evidence="2 3">DAOM 227022</strain>
    </source>
</reference>
<comment type="caution">
    <text evidence="2">The sequence shown here is derived from an EMBL/GenBank/DDBJ whole genome shotgun (WGS) entry which is preliminary data.</text>
</comment>
<gene>
    <name evidence="2" type="ORF">C1645_833140</name>
</gene>
<name>A0A397SED0_9GLOM</name>
<proteinExistence type="predicted"/>
<evidence type="ECO:0000313" key="2">
    <source>
        <dbReference type="EMBL" id="RIA83892.1"/>
    </source>
</evidence>
<feature type="coiled-coil region" evidence="1">
    <location>
        <begin position="68"/>
        <end position="95"/>
    </location>
</feature>
<dbReference type="Proteomes" id="UP000265703">
    <property type="component" value="Unassembled WGS sequence"/>
</dbReference>
<organism evidence="2 3">
    <name type="scientific">Glomus cerebriforme</name>
    <dbReference type="NCBI Taxonomy" id="658196"/>
    <lineage>
        <taxon>Eukaryota</taxon>
        <taxon>Fungi</taxon>
        <taxon>Fungi incertae sedis</taxon>
        <taxon>Mucoromycota</taxon>
        <taxon>Glomeromycotina</taxon>
        <taxon>Glomeromycetes</taxon>
        <taxon>Glomerales</taxon>
        <taxon>Glomeraceae</taxon>
        <taxon>Glomus</taxon>
    </lineage>
</organism>
<protein>
    <submittedName>
        <fullName evidence="2">Uncharacterized protein</fullName>
    </submittedName>
</protein>
<dbReference type="EMBL" id="QKYT01000536">
    <property type="protein sequence ID" value="RIA83892.1"/>
    <property type="molecule type" value="Genomic_DNA"/>
</dbReference>
<keyword evidence="1" id="KW-0175">Coiled coil</keyword>
<keyword evidence="3" id="KW-1185">Reference proteome</keyword>
<dbReference type="AlphaFoldDB" id="A0A397SED0"/>